<sequence length="296" mass="32942">MKNTAIAFTLDEFNNQIGNFDFQRTNMFSMHFATRPASKSQEYLGTISQKSNDSIMSTLEAMGVTNDSIQNAIASIITIGTQKIVRKSGVTKILMGAMTNRVVQSLLGELKVGTYLLDYFDQAFPTSGLMVQSCKIPDNHLNYEMDRQHNAPNIKITGRDFEPLVITFRMDATASNHRAMNDWVNAVEDPITGLRALPIDVEADIQINLHNRKGYPHTAYMFSGCIPMIVGGPQVSYEDNNQITTFDVTFAYRSMQAGAVGLEAARAWMEDTTIDISKGQVNPNMNAIPPQQSRLR</sequence>
<gene>
    <name evidence="1" type="ORF">Henu6_gp19</name>
</gene>
<dbReference type="EMBL" id="MK240351">
    <property type="protein sequence ID" value="QAU03872.1"/>
    <property type="molecule type" value="Genomic_DNA"/>
</dbReference>
<accession>A0A410T521</accession>
<protein>
    <submittedName>
        <fullName evidence="1">Baseplate tail tube initiator</fullName>
    </submittedName>
</protein>
<organism evidence="1 2">
    <name type="scientific">Acinetobacter phage Henu6</name>
    <dbReference type="NCBI Taxonomy" id="2500136"/>
    <lineage>
        <taxon>Viruses</taxon>
        <taxon>Duplodnaviria</taxon>
        <taxon>Heunggongvirae</taxon>
        <taxon>Uroviricota</taxon>
        <taxon>Caudoviricetes</taxon>
        <taxon>Pantevenvirales</taxon>
        <taxon>Straboviridae</taxon>
        <taxon>Twarogvirinae</taxon>
        <taxon>Zedzedvirus</taxon>
        <taxon>Zedzedvirus zz1</taxon>
    </lineage>
</organism>
<proteinExistence type="predicted"/>
<reference evidence="1 2" key="1">
    <citation type="submission" date="2018-11" db="EMBL/GenBank/DDBJ databases">
        <authorList>
            <person name="Teng T."/>
        </authorList>
    </citation>
    <scope>NUCLEOTIDE SEQUENCE [LARGE SCALE GENOMIC DNA]</scope>
</reference>
<evidence type="ECO:0000313" key="1">
    <source>
        <dbReference type="EMBL" id="QAU03872.1"/>
    </source>
</evidence>
<evidence type="ECO:0000313" key="2">
    <source>
        <dbReference type="Proteomes" id="UP000289169"/>
    </source>
</evidence>
<name>A0A410T521_9CAUD</name>
<dbReference type="Proteomes" id="UP000289169">
    <property type="component" value="Segment"/>
</dbReference>